<dbReference type="OrthoDB" id="360653at2759"/>
<dbReference type="Pfam" id="PF20416">
    <property type="entry name" value="UTP20"/>
    <property type="match status" value="1"/>
</dbReference>
<dbReference type="Proteomes" id="UP000002320">
    <property type="component" value="Unassembled WGS sequence"/>
</dbReference>
<dbReference type="InterPro" id="IPR011430">
    <property type="entry name" value="UTP20_N"/>
</dbReference>
<dbReference type="Pfam" id="PF07539">
    <property type="entry name" value="UTP20_N"/>
    <property type="match status" value="1"/>
</dbReference>
<dbReference type="OMA" id="EGLMAMF"/>
<dbReference type="Gene3D" id="1.25.10.10">
    <property type="entry name" value="Leucine-rich Repeat Variant"/>
    <property type="match status" value="3"/>
</dbReference>
<dbReference type="PANTHER" id="PTHR17695:SF11">
    <property type="entry name" value="SMALL SUBUNIT PROCESSOME COMPONENT 20 HOMOLOG"/>
    <property type="match status" value="1"/>
</dbReference>
<dbReference type="PANTHER" id="PTHR17695">
    <property type="entry name" value="SMALL SUBUNIT PROCESSOME COMPONENT 20 HOMOLOG"/>
    <property type="match status" value="1"/>
</dbReference>
<evidence type="ECO:0000313" key="7">
    <source>
        <dbReference type="Proteomes" id="UP000002320"/>
    </source>
</evidence>
<dbReference type="SUPFAM" id="SSF48371">
    <property type="entry name" value="ARM repeat"/>
    <property type="match status" value="2"/>
</dbReference>
<dbReference type="EMBL" id="DS232027">
    <property type="protein sequence ID" value="EDS32428.1"/>
    <property type="molecule type" value="Genomic_DNA"/>
</dbReference>
<gene>
    <name evidence="6" type="primary">6041395</name>
    <name evidence="5" type="ORF">CpipJ_CPIJ009171</name>
</gene>
<dbReference type="InterPro" id="IPR052575">
    <property type="entry name" value="SSU_processome_comp_20"/>
</dbReference>
<feature type="region of interest" description="Disordered" evidence="1">
    <location>
        <begin position="2580"/>
        <end position="2617"/>
    </location>
</feature>
<keyword evidence="7" id="KW-1185">Reference proteome</keyword>
<evidence type="ECO:0000259" key="2">
    <source>
        <dbReference type="Pfam" id="PF07539"/>
    </source>
</evidence>
<feature type="compositionally biased region" description="Acidic residues" evidence="1">
    <location>
        <begin position="1593"/>
        <end position="1608"/>
    </location>
</feature>
<dbReference type="VEuPathDB" id="VectorBase:CQUJHB001432"/>
<dbReference type="STRING" id="7176.B0WPM5"/>
<dbReference type="InterPro" id="IPR016024">
    <property type="entry name" value="ARM-type_fold"/>
</dbReference>
<dbReference type="GO" id="GO:0032040">
    <property type="term" value="C:small-subunit processome"/>
    <property type="evidence" value="ECO:0007669"/>
    <property type="project" value="TreeGrafter"/>
</dbReference>
<feature type="domain" description="U3 small nucleolar RNA-associated protein 20 N-terminal" evidence="2">
    <location>
        <begin position="824"/>
        <end position="1415"/>
    </location>
</feature>
<dbReference type="HOGENOM" id="CLU_000327_0_1_1"/>
<dbReference type="EnsemblMetazoa" id="CPIJ009171-RA">
    <property type="protein sequence ID" value="CPIJ009171-PA"/>
    <property type="gene ID" value="CPIJ009171"/>
</dbReference>
<evidence type="ECO:0000256" key="1">
    <source>
        <dbReference type="SAM" id="MobiDB-lite"/>
    </source>
</evidence>
<evidence type="ECO:0000313" key="5">
    <source>
        <dbReference type="EMBL" id="EDS32428.1"/>
    </source>
</evidence>
<dbReference type="eggNOG" id="KOG1823">
    <property type="taxonomic scope" value="Eukaryota"/>
</dbReference>
<organism>
    <name type="scientific">Culex quinquefasciatus</name>
    <name type="common">Southern house mosquito</name>
    <name type="synonym">Culex pungens</name>
    <dbReference type="NCBI Taxonomy" id="7176"/>
    <lineage>
        <taxon>Eukaryota</taxon>
        <taxon>Metazoa</taxon>
        <taxon>Ecdysozoa</taxon>
        <taxon>Arthropoda</taxon>
        <taxon>Hexapoda</taxon>
        <taxon>Insecta</taxon>
        <taxon>Pterygota</taxon>
        <taxon>Neoptera</taxon>
        <taxon>Endopterygota</taxon>
        <taxon>Diptera</taxon>
        <taxon>Nematocera</taxon>
        <taxon>Culicoidea</taxon>
        <taxon>Culicidae</taxon>
        <taxon>Culicinae</taxon>
        <taxon>Culicini</taxon>
        <taxon>Culex</taxon>
        <taxon>Culex</taxon>
    </lineage>
</organism>
<feature type="domain" description="U3 small nucleolar RNA-associated protein 20 C-terminal" evidence="4">
    <location>
        <begin position="2235"/>
        <end position="2586"/>
    </location>
</feature>
<reference evidence="6" key="2">
    <citation type="submission" date="2021-02" db="UniProtKB">
        <authorList>
            <consortium name="EnsemblMetazoa"/>
        </authorList>
    </citation>
    <scope>IDENTIFICATION</scope>
    <source>
        <strain evidence="6">JHB</strain>
    </source>
</reference>
<proteinExistence type="predicted"/>
<accession>B0WPM5</accession>
<dbReference type="VEuPathDB" id="VectorBase:CPIJ009171"/>
<feature type="domain" description="U3 small nucleolar RNA-associated protein 20" evidence="3">
    <location>
        <begin position="1657"/>
        <end position="1875"/>
    </location>
</feature>
<dbReference type="InParanoid" id="B0WPM5"/>
<dbReference type="InterPro" id="IPR046523">
    <property type="entry name" value="UTP20_dom"/>
</dbReference>
<sequence length="2617" mass="299190">MKNRPLKHKAKNDFQFKTFAERISEVDIRRSALYYVEHENEALDENQSCFHQTIQKWSSLNLTEEYQQRFQAPVRGLITLPQLLHRKEFVLEHVLQCLDNATNHSLQALLEFVVVLAKDLREDFCPYFLRFFDKLIMRLDSKDPDQLEWTLMCLAFLFKVLRGFLRKKLDLVFERVVKLLGESSPLHLTNFAAECFSFIARDVKNKRELLNMITAAVKRDPSTTNGCGRLLFEIMRGVNQAFHSCAQKCWQLLLLEAMQEPADGKAGFDPDILFEVLVQTVTDMLEAISSAHLQPFWTTVYQAIDNLVPEDGAVSNESALDHILQLMGIVVEYQHGRCVANTSTLVGHLVKIINRTKSEQVLASVSKIVILLMLSKHAKLTQLDASRLSKNIMTIGSASRAVFEQFVLGVAEYPMFEVLIWPDYLKYFEKHLDTDSLHLLTQVVMKKSPVCIHGMSLADWKQFPIKLRSSEARDFITSSLNDKTGSEFSMALILLPHLVDWECDVVVERSLKSHVRAVLSNLRNNPDDHQYFVLSLLIQCLVNLDNGITDILLETVYQLLPIITPQKESLINIVNLCLAKLHASKQQLLSDSLFSAVHASLRPFLASVQHKIRLLVTHCFTLFNHLDRLTIAGESHNLFELLHAIESEESTIHTYREQVMLLKKLEFNTDLFQKLNGDEAFRIDALRYVLALFSVNFKLLWEPSCEVLQTYADEFAVGDFWVPYKTQLDDVLEIVVKSGEVHSPNVDQDQPRLLYELECQFWNSSAVKIDFVNYRVKLLDALSKFNRIFEAKNRDIVGAFFNFVGSEYRVKQTQSEQQNAATPKATQKILIAYLNIFAKIRNPKTIFKSKQLYAFYEELVVHRCFEVQKLALDCIFTYSNPALTPYKDNLYRLTADKTVKQEIQTFFRDDVGGLRCVVQDEHRAEVVPLLMKIVHTKITQKVTPPELKSVLLRFVGNFREDEIKHFISMSFEYFEKLLQKDPLETYKFIEASDRCFEDDLPVHRIQVLMKMIDSIRDQFAGLKDANFVQYLLHIKLCMDTILLRMDHSAVKQLKSQALLNLVHFYDHFVSHEWTDAETETVFHVYVWPQLERFESDCIHSPTPLLKLFMVWSKHSRYYPLLVKTKDSESSPLMRVTNLLSGEKASDTICQEVCRMAVSMIAADTASDADQGSQLLQPYFTLLLSHIERVMKRKRSINKDLLLILSHVAKHAKEDLMLCDTLTSLLLPMTVKKIAVPNVDAEVVLQMHTALYALMGQISRPERYLRQLGILLERVRDLEVRKIICRLIELSAKKSGRAATIECAQHVANMNAMDRRWLDQPDFERRLNTFRAIDKSIQAGHVVDLEQTILLVHQCFFFLKTDKDLAIRDNANQCLRKIVIGAIKRYEGESDWKDDLRYLIDRVILAALMKGIKDKNDTTRNESIQLLGDLARECSTVCGVFADLHQLTSREDREIDFFDNITHLQIHRHRRALNRFCKVVPKFAVPPSTHTLVNFVLPIVSSYLGNEKYRKKSKLTEAAGNCVATVARFLPWPSYKALLKQNLYKMKHSLEYRKQLIKVVTGLLDNFHFDLSTMDAADVCDMNGTVQVAAEKNEESDDEDGEDEAVEEQIPEKEAAKEVTGTIVRDISSFLIPDLFSAINYSEIPDGIKLNERKDRYKREKEEMLKIPVAIAIVKLLQKLPTWMIERNLPKLLIRVINFLKSRLKQVRNVARETLRSMLQSVGPTFLPMALDNLAAILKRGFQVHVLMATVHTILDALKDALTTEMVDNILQKVVSLCINDIFGTLAEEKELGSVKGKTPEAKPSKKSFLILNILAKRMSEKSTLDLILPFKDIIAKAISRKVVSKIEEALGKISEGMNANENISVESLLIFVHGVTSESIPTLANGEEKGSRAPKSKDKAKFRGPDIYIIPAEPKRRGAFNQIALVTSSKTNAHVFVEMGLDILLTLIKQKQTLVDGYRSYLEPLVPILVESLNSNHTKVTVLSLKIFSSIWASKLDLSSVQQSVAKITDSVFLLLHKYATAVVAKNDENFQLVKCSFKAVVALLKFVKYFTLSEDQLKTLLLYVEQDLHHPDRQTMTLILLRSILARKLIAREMSSVIKQVSTLSITNSNAKIREECRQVVLEYLMNYPLGNNVEQTVQFFVSQLDYEEVGGRESAVQMLLMAIKSFPMNVLNKKATFLFLTVGIRLVNEEFSEVRALVAQCIEVLLARVPKAHRDELFSLALEMLADRKLQHRELAAQLTIRMVNVEQKAFNERLDKLLPALLLSVSDVESAGVGKFVRMKLSTAEDDTQGSKQKLKDHSLVQTLNAFIKIVETCPELLSNEKYDNSLDELAYNLQLLLSHDHQWVRCGSLKLLVVILRSLDSELVGQILNGDEHSGSRQFIYCNPIKELKSLTLDLCTQLIPAETDDETASLVTESMLLIANCLKEVPVTATEATNSKAVNLPWLIRRVRYVIQSEITKAPKSSALRQHLFHFIEALVELLDEDMLLALTPSIMSPVERELSDEDHLDPNLKEIVVRLGRQIKAKIGDERYDKIRLKVQSGLLAKRLERQQMIALEKINNPMLAQKRKFDGKRRKMLTKKRKQEATFNVAGDRNNRGPSSRKTKQRRIEDLFDK</sequence>
<evidence type="ECO:0000259" key="3">
    <source>
        <dbReference type="Pfam" id="PF20416"/>
    </source>
</evidence>
<dbReference type="KEGG" id="cqu:CpipJ_CPIJ009171"/>
<protein>
    <submittedName>
        <fullName evidence="5 6">Uncharacterized protein</fullName>
    </submittedName>
</protein>
<dbReference type="Pfam" id="PF23099">
    <property type="entry name" value="UTP20_C"/>
    <property type="match status" value="1"/>
</dbReference>
<feature type="region of interest" description="Disordered" evidence="1">
    <location>
        <begin position="1589"/>
        <end position="1608"/>
    </location>
</feature>
<evidence type="ECO:0000259" key="4">
    <source>
        <dbReference type="Pfam" id="PF23099"/>
    </source>
</evidence>
<dbReference type="InterPro" id="IPR011989">
    <property type="entry name" value="ARM-like"/>
</dbReference>
<dbReference type="GO" id="GO:0030686">
    <property type="term" value="C:90S preribosome"/>
    <property type="evidence" value="ECO:0007669"/>
    <property type="project" value="TreeGrafter"/>
</dbReference>
<reference evidence="5" key="1">
    <citation type="submission" date="2007-03" db="EMBL/GenBank/DDBJ databases">
        <title>Annotation of Culex pipiens quinquefasciatus.</title>
        <authorList>
            <consortium name="The Broad Institute Genome Sequencing Platform"/>
            <person name="Atkinson P.W."/>
            <person name="Hemingway J."/>
            <person name="Christensen B.M."/>
            <person name="Higgs S."/>
            <person name="Kodira C."/>
            <person name="Hannick L."/>
            <person name="Megy K."/>
            <person name="O'Leary S."/>
            <person name="Pearson M."/>
            <person name="Haas B.J."/>
            <person name="Mauceli E."/>
            <person name="Wortman J.R."/>
            <person name="Lee N.H."/>
            <person name="Guigo R."/>
            <person name="Stanke M."/>
            <person name="Alvarado L."/>
            <person name="Amedeo P."/>
            <person name="Antoine C.H."/>
            <person name="Arensburger P."/>
            <person name="Bidwell S.L."/>
            <person name="Crawford M."/>
            <person name="Camaro F."/>
            <person name="Devon K."/>
            <person name="Engels R."/>
            <person name="Hammond M."/>
            <person name="Howarth C."/>
            <person name="Koehrsen M."/>
            <person name="Lawson D."/>
            <person name="Montgomery P."/>
            <person name="Nene V."/>
            <person name="Nusbaum C."/>
            <person name="Puiu D."/>
            <person name="Romero-Severson J."/>
            <person name="Severson D.W."/>
            <person name="Shumway M."/>
            <person name="Sisk P."/>
            <person name="Stolte C."/>
            <person name="Zeng Q."/>
            <person name="Eisenstadt E."/>
            <person name="Fraser-Liggett C."/>
            <person name="Strausberg R."/>
            <person name="Galagan J."/>
            <person name="Birren B."/>
            <person name="Collins F.H."/>
        </authorList>
    </citation>
    <scope>NUCLEOTIDE SEQUENCE [LARGE SCALE GENOMIC DNA]</scope>
    <source>
        <strain evidence="5">JHB</strain>
    </source>
</reference>
<evidence type="ECO:0000313" key="6">
    <source>
        <dbReference type="EnsemblMetazoa" id="CPIJ009171-PA"/>
    </source>
</evidence>
<dbReference type="InterPro" id="IPR057525">
    <property type="entry name" value="UTP20_C"/>
</dbReference>
<dbReference type="FunCoup" id="B0WPM5">
    <property type="interactions" value="1743"/>
</dbReference>
<name>B0WPM5_CULQU</name>